<feature type="transmembrane region" description="Helical" evidence="1">
    <location>
        <begin position="69"/>
        <end position="94"/>
    </location>
</feature>
<evidence type="ECO:0000313" key="2">
    <source>
        <dbReference type="EMBL" id="RZS65961.1"/>
    </source>
</evidence>
<keyword evidence="3" id="KW-1185">Reference proteome</keyword>
<organism evidence="2 3">
    <name type="scientific">Agromyces ramosus</name>
    <dbReference type="NCBI Taxonomy" id="33879"/>
    <lineage>
        <taxon>Bacteria</taxon>
        <taxon>Bacillati</taxon>
        <taxon>Actinomycetota</taxon>
        <taxon>Actinomycetes</taxon>
        <taxon>Micrococcales</taxon>
        <taxon>Microbacteriaceae</taxon>
        <taxon>Agromyces</taxon>
    </lineage>
</organism>
<keyword evidence="1" id="KW-0812">Transmembrane</keyword>
<dbReference type="RefSeq" id="WP_130352604.1">
    <property type="nucleotide sequence ID" value="NZ_SGWY01000002.1"/>
</dbReference>
<keyword evidence="1" id="KW-0472">Membrane</keyword>
<dbReference type="AlphaFoldDB" id="A0A4Q7MDG2"/>
<gene>
    <name evidence="2" type="ORF">EV187_1670</name>
</gene>
<dbReference type="OrthoDB" id="5116782at2"/>
<dbReference type="Proteomes" id="UP000293289">
    <property type="component" value="Unassembled WGS sequence"/>
</dbReference>
<proteinExistence type="predicted"/>
<feature type="transmembrane region" description="Helical" evidence="1">
    <location>
        <begin position="101"/>
        <end position="125"/>
    </location>
</feature>
<evidence type="ECO:0000313" key="3">
    <source>
        <dbReference type="Proteomes" id="UP000293289"/>
    </source>
</evidence>
<dbReference type="EMBL" id="SGWY01000002">
    <property type="protein sequence ID" value="RZS65961.1"/>
    <property type="molecule type" value="Genomic_DNA"/>
</dbReference>
<name>A0A4Q7MDG2_9MICO</name>
<protein>
    <submittedName>
        <fullName evidence="2">Uncharacterized protein</fullName>
    </submittedName>
</protein>
<keyword evidence="1" id="KW-1133">Transmembrane helix</keyword>
<sequence>MTEASAPIDGDGRVTDATPATAATRPATPLWLAVTIAVLFGVLYAYDVWEAVRDLVGMSLMVGDLGVSFAGIGLGLLIAALVVPLLVFALAFWLGRHRGPVVQVVLFLTGYAVVQAITLDLAALFELGGIDFS</sequence>
<reference evidence="2 3" key="1">
    <citation type="submission" date="2019-02" db="EMBL/GenBank/DDBJ databases">
        <title>Genomic Encyclopedia of Type Strains, Phase IV (KMG-IV): sequencing the most valuable type-strain genomes for metagenomic binning, comparative biology and taxonomic classification.</title>
        <authorList>
            <person name="Goeker M."/>
        </authorList>
    </citation>
    <scope>NUCLEOTIDE SEQUENCE [LARGE SCALE GENOMIC DNA]</scope>
    <source>
        <strain evidence="2 3">DSM 43045</strain>
    </source>
</reference>
<evidence type="ECO:0000256" key="1">
    <source>
        <dbReference type="SAM" id="Phobius"/>
    </source>
</evidence>
<feature type="transmembrane region" description="Helical" evidence="1">
    <location>
        <begin position="30"/>
        <end position="49"/>
    </location>
</feature>
<comment type="caution">
    <text evidence="2">The sequence shown here is derived from an EMBL/GenBank/DDBJ whole genome shotgun (WGS) entry which is preliminary data.</text>
</comment>
<accession>A0A4Q7MDG2</accession>